<dbReference type="PANTHER" id="PTHR30435">
    <property type="entry name" value="FLAGELLAR PROTEIN"/>
    <property type="match status" value="1"/>
</dbReference>
<accession>A0A1M5U262</accession>
<evidence type="ECO:0000256" key="1">
    <source>
        <dbReference type="ARBA" id="ARBA00004117"/>
    </source>
</evidence>
<evidence type="ECO:0000256" key="5">
    <source>
        <dbReference type="ARBA" id="ARBA00024934"/>
    </source>
</evidence>
<proteinExistence type="inferred from homology"/>
<dbReference type="PANTHER" id="PTHR30435:SF12">
    <property type="entry name" value="FLAGELLAR BASAL BODY ROD PROTEIN FLGB"/>
    <property type="match status" value="1"/>
</dbReference>
<dbReference type="Proteomes" id="UP000184139">
    <property type="component" value="Unassembled WGS sequence"/>
</dbReference>
<comment type="similarity">
    <text evidence="2 6">Belongs to the flagella basal body rod proteins family.</text>
</comment>
<gene>
    <name evidence="8" type="ORF">SAMN02745124_00962</name>
</gene>
<dbReference type="NCBIfam" id="TIGR01396">
    <property type="entry name" value="FlgB"/>
    <property type="match status" value="1"/>
</dbReference>
<dbReference type="EMBL" id="FQXS01000004">
    <property type="protein sequence ID" value="SHH57112.1"/>
    <property type="molecule type" value="Genomic_DNA"/>
</dbReference>
<keyword evidence="9" id="KW-1185">Reference proteome</keyword>
<keyword evidence="8" id="KW-0282">Flagellum</keyword>
<keyword evidence="8" id="KW-0966">Cell projection</keyword>
<reference evidence="8 9" key="1">
    <citation type="submission" date="2016-11" db="EMBL/GenBank/DDBJ databases">
        <authorList>
            <person name="Jaros S."/>
            <person name="Januszkiewicz K."/>
            <person name="Wedrychowicz H."/>
        </authorList>
    </citation>
    <scope>NUCLEOTIDE SEQUENCE [LARGE SCALE GENOMIC DNA]</scope>
    <source>
        <strain evidence="8 9">DSM 9705</strain>
    </source>
</reference>
<evidence type="ECO:0000256" key="4">
    <source>
        <dbReference type="ARBA" id="ARBA00023143"/>
    </source>
</evidence>
<dbReference type="RefSeq" id="WP_073373763.1">
    <property type="nucleotide sequence ID" value="NZ_FQXS01000004.1"/>
</dbReference>
<protein>
    <recommendedName>
        <fullName evidence="3 6">Flagellar basal body rod protein FlgB</fullName>
    </recommendedName>
</protein>
<comment type="subunit">
    <text evidence="6">The basal body constitutes a major portion of the flagellar organelle and consists of a number of rings mounted on a central rod.</text>
</comment>
<evidence type="ECO:0000313" key="9">
    <source>
        <dbReference type="Proteomes" id="UP000184139"/>
    </source>
</evidence>
<name>A0A1M5U262_9BACT</name>
<comment type="subcellular location">
    <subcellularLocation>
        <location evidence="1 6">Bacterial flagellum basal body</location>
    </subcellularLocation>
</comment>
<feature type="domain" description="Flagellar basal body rod protein N-terminal" evidence="7">
    <location>
        <begin position="21"/>
        <end position="40"/>
    </location>
</feature>
<dbReference type="AlphaFoldDB" id="A0A1M5U262"/>
<dbReference type="Pfam" id="PF00460">
    <property type="entry name" value="Flg_bb_rod"/>
    <property type="match status" value="1"/>
</dbReference>
<evidence type="ECO:0000256" key="3">
    <source>
        <dbReference type="ARBA" id="ARBA00014376"/>
    </source>
</evidence>
<evidence type="ECO:0000259" key="7">
    <source>
        <dbReference type="Pfam" id="PF00460"/>
    </source>
</evidence>
<dbReference type="STRING" id="1121409.SAMN02745124_00962"/>
<keyword evidence="4 6" id="KW-0975">Bacterial flagellum</keyword>
<evidence type="ECO:0000256" key="6">
    <source>
        <dbReference type="PIRNR" id="PIRNR002889"/>
    </source>
</evidence>
<dbReference type="OrthoDB" id="9788334at2"/>
<evidence type="ECO:0000313" key="8">
    <source>
        <dbReference type="EMBL" id="SHH57112.1"/>
    </source>
</evidence>
<evidence type="ECO:0000256" key="2">
    <source>
        <dbReference type="ARBA" id="ARBA00009677"/>
    </source>
</evidence>
<dbReference type="InterPro" id="IPR001444">
    <property type="entry name" value="Flag_bb_rod_N"/>
</dbReference>
<organism evidence="8 9">
    <name type="scientific">Desulfofustis glycolicus DSM 9705</name>
    <dbReference type="NCBI Taxonomy" id="1121409"/>
    <lineage>
        <taxon>Bacteria</taxon>
        <taxon>Pseudomonadati</taxon>
        <taxon>Thermodesulfobacteriota</taxon>
        <taxon>Desulfobulbia</taxon>
        <taxon>Desulfobulbales</taxon>
        <taxon>Desulfocapsaceae</taxon>
        <taxon>Desulfofustis</taxon>
    </lineage>
</organism>
<dbReference type="GO" id="GO:0071978">
    <property type="term" value="P:bacterial-type flagellum-dependent swarming motility"/>
    <property type="evidence" value="ECO:0007669"/>
    <property type="project" value="TreeGrafter"/>
</dbReference>
<keyword evidence="8" id="KW-0969">Cilium</keyword>
<dbReference type="GO" id="GO:0030694">
    <property type="term" value="C:bacterial-type flagellum basal body, rod"/>
    <property type="evidence" value="ECO:0007669"/>
    <property type="project" value="InterPro"/>
</dbReference>
<dbReference type="PIRSF" id="PIRSF002889">
    <property type="entry name" value="Rod_FlgB"/>
    <property type="match status" value="1"/>
</dbReference>
<sequence>MDPLTLSDSTMALLTKSLDLRSTNQQVIAANIANAETPGYAPARFEFEQALQEAVKKSTIALETTQPGHISPQAPSVADVHGRVVREPDSTGIGDQNGVSVDDEMIALSKNQLMYETAAQLLKKKMTMLKYAVSGGQ</sequence>
<comment type="function">
    <text evidence="5 6">Structural component of flagellum, the bacterial motility apparatus. Part of the rod structure of flagellar basal body.</text>
</comment>
<dbReference type="InterPro" id="IPR006300">
    <property type="entry name" value="FlgB"/>
</dbReference>